<dbReference type="InParanoid" id="A0A1Z5RFN5"/>
<reference evidence="1 2" key="1">
    <citation type="journal article" date="2009" name="Nature">
        <title>The Sorghum bicolor genome and the diversification of grasses.</title>
        <authorList>
            <person name="Paterson A.H."/>
            <person name="Bowers J.E."/>
            <person name="Bruggmann R."/>
            <person name="Dubchak I."/>
            <person name="Grimwood J."/>
            <person name="Gundlach H."/>
            <person name="Haberer G."/>
            <person name="Hellsten U."/>
            <person name="Mitros T."/>
            <person name="Poliakov A."/>
            <person name="Schmutz J."/>
            <person name="Spannagl M."/>
            <person name="Tang H."/>
            <person name="Wang X."/>
            <person name="Wicker T."/>
            <person name="Bharti A.K."/>
            <person name="Chapman J."/>
            <person name="Feltus F.A."/>
            <person name="Gowik U."/>
            <person name="Grigoriev I.V."/>
            <person name="Lyons E."/>
            <person name="Maher C.A."/>
            <person name="Martis M."/>
            <person name="Narechania A."/>
            <person name="Otillar R.P."/>
            <person name="Penning B.W."/>
            <person name="Salamov A.A."/>
            <person name="Wang Y."/>
            <person name="Zhang L."/>
            <person name="Carpita N.C."/>
            <person name="Freeling M."/>
            <person name="Gingle A.R."/>
            <person name="Hash C.T."/>
            <person name="Keller B."/>
            <person name="Klein P."/>
            <person name="Kresovich S."/>
            <person name="McCann M.C."/>
            <person name="Ming R."/>
            <person name="Peterson D.G."/>
            <person name="Mehboob-ur-Rahman"/>
            <person name="Ware D."/>
            <person name="Westhoff P."/>
            <person name="Mayer K.F."/>
            <person name="Messing J."/>
            <person name="Rokhsar D.S."/>
        </authorList>
    </citation>
    <scope>NUCLEOTIDE SEQUENCE [LARGE SCALE GENOMIC DNA]</scope>
    <source>
        <strain evidence="2">cv. BTx623</strain>
    </source>
</reference>
<sequence>MTRPREPPSRLVPPRPRATICCICNVIRAVSLLVNTAYTTLPIAVVQGRHPSSDESCSIDLFGQNQHYITLFFSRNKLASIHLRPSNCPSPTGLHFFGPDRRCFGPSSAVAFQLVNVPSSNLQCAVC</sequence>
<proteinExistence type="predicted"/>
<dbReference type="AlphaFoldDB" id="A0A1Z5RFN5"/>
<evidence type="ECO:0000313" key="2">
    <source>
        <dbReference type="Proteomes" id="UP000000768"/>
    </source>
</evidence>
<gene>
    <name evidence="1" type="ORF">SORBI_3006G229250</name>
</gene>
<name>A0A1Z5RFN5_SORBI</name>
<protein>
    <submittedName>
        <fullName evidence="1">Uncharacterized protein</fullName>
    </submittedName>
</protein>
<accession>A0A1Z5RFN5</accession>
<evidence type="ECO:0000313" key="1">
    <source>
        <dbReference type="EMBL" id="OQU82399.1"/>
    </source>
</evidence>
<keyword evidence="2" id="KW-1185">Reference proteome</keyword>
<dbReference type="EMBL" id="CM000765">
    <property type="protein sequence ID" value="OQU82399.1"/>
    <property type="molecule type" value="Genomic_DNA"/>
</dbReference>
<reference evidence="2" key="2">
    <citation type="journal article" date="2018" name="Plant J.">
        <title>The Sorghum bicolor reference genome: improved assembly, gene annotations, a transcriptome atlas, and signatures of genome organization.</title>
        <authorList>
            <person name="McCormick R.F."/>
            <person name="Truong S.K."/>
            <person name="Sreedasyam A."/>
            <person name="Jenkins J."/>
            <person name="Shu S."/>
            <person name="Sims D."/>
            <person name="Kennedy M."/>
            <person name="Amirebrahimi M."/>
            <person name="Weers B.D."/>
            <person name="McKinley B."/>
            <person name="Mattison A."/>
            <person name="Morishige D.T."/>
            <person name="Grimwood J."/>
            <person name="Schmutz J."/>
            <person name="Mullet J.E."/>
        </authorList>
    </citation>
    <scope>NUCLEOTIDE SEQUENCE [LARGE SCALE GENOMIC DNA]</scope>
    <source>
        <strain evidence="2">cv. BTx623</strain>
    </source>
</reference>
<dbReference type="Proteomes" id="UP000000768">
    <property type="component" value="Chromosome 6"/>
</dbReference>
<organism evidence="1 2">
    <name type="scientific">Sorghum bicolor</name>
    <name type="common">Sorghum</name>
    <name type="synonym">Sorghum vulgare</name>
    <dbReference type="NCBI Taxonomy" id="4558"/>
    <lineage>
        <taxon>Eukaryota</taxon>
        <taxon>Viridiplantae</taxon>
        <taxon>Streptophyta</taxon>
        <taxon>Embryophyta</taxon>
        <taxon>Tracheophyta</taxon>
        <taxon>Spermatophyta</taxon>
        <taxon>Magnoliopsida</taxon>
        <taxon>Liliopsida</taxon>
        <taxon>Poales</taxon>
        <taxon>Poaceae</taxon>
        <taxon>PACMAD clade</taxon>
        <taxon>Panicoideae</taxon>
        <taxon>Andropogonodae</taxon>
        <taxon>Andropogoneae</taxon>
        <taxon>Sorghinae</taxon>
        <taxon>Sorghum</taxon>
    </lineage>
</organism>
<dbReference type="Gramene" id="OQU82399">
    <property type="protein sequence ID" value="OQU82399"/>
    <property type="gene ID" value="SORBI_3006G229250"/>
</dbReference>